<comment type="caution">
    <text evidence="1">The sequence shown here is derived from an EMBL/GenBank/DDBJ whole genome shotgun (WGS) entry which is preliminary data.</text>
</comment>
<accession>A0A8E2RVB2</accession>
<dbReference type="AlphaFoldDB" id="A0A8E2RVB2"/>
<proteinExistence type="predicted"/>
<gene>
    <name evidence="1" type="ORF">C6P98_13935</name>
</gene>
<evidence type="ECO:0000313" key="1">
    <source>
        <dbReference type="EMBL" id="PRF23194.1"/>
    </source>
</evidence>
<name>A0A8E2RVB2_9BURK</name>
<dbReference type="EMBL" id="PVFZ01000038">
    <property type="protein sequence ID" value="PRF23194.1"/>
    <property type="molecule type" value="Genomic_DNA"/>
</dbReference>
<evidence type="ECO:0000313" key="2">
    <source>
        <dbReference type="Proteomes" id="UP000237686"/>
    </source>
</evidence>
<sequence length="143" mass="16284">MLPQALMKGPLAQALAHHDIPLRVRYYGGVSALSYDLHVAFYRLICDGIAYLCERDHLAEIIVCLRCRQRNGRPRIMLRVVGKAAPSQSRLPMRKELLCQLRQLSRGEGFQPIQDGAMTFGGVARQRVRGEWLHIMAFMKEPL</sequence>
<reference evidence="1 2" key="1">
    <citation type="submission" date="2018-03" db="EMBL/GenBank/DDBJ databases">
        <authorList>
            <person name="Nguyen K."/>
            <person name="Fouts D."/>
            <person name="Sutton G."/>
        </authorList>
    </citation>
    <scope>NUCLEOTIDE SEQUENCE [LARGE SCALE GENOMIC DNA]</scope>
    <source>
        <strain evidence="1 2">AU17135</strain>
    </source>
</reference>
<dbReference type="Proteomes" id="UP000237686">
    <property type="component" value="Unassembled WGS sequence"/>
</dbReference>
<organism evidence="1 2">
    <name type="scientific">Burkholderia multivorans</name>
    <dbReference type="NCBI Taxonomy" id="87883"/>
    <lineage>
        <taxon>Bacteria</taxon>
        <taxon>Pseudomonadati</taxon>
        <taxon>Pseudomonadota</taxon>
        <taxon>Betaproteobacteria</taxon>
        <taxon>Burkholderiales</taxon>
        <taxon>Burkholderiaceae</taxon>
        <taxon>Burkholderia</taxon>
        <taxon>Burkholderia cepacia complex</taxon>
    </lineage>
</organism>
<protein>
    <submittedName>
        <fullName evidence="1">Uncharacterized protein</fullName>
    </submittedName>
</protein>